<dbReference type="Pfam" id="PF01195">
    <property type="entry name" value="Pept_tRNA_hydro"/>
    <property type="match status" value="1"/>
</dbReference>
<dbReference type="PANTHER" id="PTHR17224:SF1">
    <property type="entry name" value="PEPTIDYL-TRNA HYDROLASE"/>
    <property type="match status" value="1"/>
</dbReference>
<dbReference type="EC" id="3.1.1.29" evidence="1 8"/>
<gene>
    <name evidence="8 9" type="primary">pth</name>
    <name evidence="9" type="ORF">YM304_33110</name>
</gene>
<dbReference type="NCBIfam" id="TIGR00447">
    <property type="entry name" value="pth"/>
    <property type="match status" value="1"/>
</dbReference>
<comment type="subunit">
    <text evidence="8">Monomer.</text>
</comment>
<dbReference type="GO" id="GO:0005737">
    <property type="term" value="C:cytoplasm"/>
    <property type="evidence" value="ECO:0007669"/>
    <property type="project" value="UniProtKB-SubCell"/>
</dbReference>
<sequence length="208" mass="22734">MNMGLFGREGKGAPFDWIVVGLGNPGDKYAKTRHNVGEEVIRLLADRRNATLKGGRDNALVAETRFDGPDGDERVALAFPITYMNESGRAVGAMVRRYRIESPEQIIVVQDELDLPPGDLRVKAGGGLAGHNGLRSITNHVKSQDYLRVRIGVGKPDSKHVGKVHVLAPFPKRQRELIDVVIADAADAVEMIIAEGVDAAMQRYNTKK</sequence>
<reference evidence="9 10" key="1">
    <citation type="journal article" date="2013" name="Int. J. Syst. Evol. Microbiol.">
        <title>Ilumatobacter nonamiense sp. nov. and Ilumatobacter coccineum sp. nov., isolated from seashore sand.</title>
        <authorList>
            <person name="Matsumoto A."/>
            <person name="Kasai H."/>
            <person name="Matsuo Y."/>
            <person name="Shizuri Y."/>
            <person name="Ichikawa N."/>
            <person name="Fujita N."/>
            <person name="Omura S."/>
            <person name="Takahashi Y."/>
        </authorList>
    </citation>
    <scope>NUCLEOTIDE SEQUENCE [LARGE SCALE GENOMIC DNA]</scope>
    <source>
        <strain evidence="10">NBRC 103263 / KCTC 29153 / YM16-304</strain>
    </source>
</reference>
<dbReference type="EMBL" id="AP012057">
    <property type="protein sequence ID" value="BAN03625.1"/>
    <property type="molecule type" value="Genomic_DNA"/>
</dbReference>
<dbReference type="HAMAP" id="MF_00083">
    <property type="entry name" value="Pept_tRNA_hydro_bact"/>
    <property type="match status" value="1"/>
</dbReference>
<organism evidence="9 10">
    <name type="scientific">Ilumatobacter coccineus (strain NBRC 103263 / KCTC 29153 / YM16-304)</name>
    <dbReference type="NCBI Taxonomy" id="1313172"/>
    <lineage>
        <taxon>Bacteria</taxon>
        <taxon>Bacillati</taxon>
        <taxon>Actinomycetota</taxon>
        <taxon>Acidimicrobiia</taxon>
        <taxon>Acidimicrobiales</taxon>
        <taxon>Ilumatobacteraceae</taxon>
        <taxon>Ilumatobacter</taxon>
    </lineage>
</organism>
<name>A0A6C7EF05_ILUCY</name>
<evidence type="ECO:0000313" key="9">
    <source>
        <dbReference type="EMBL" id="BAN03625.1"/>
    </source>
</evidence>
<feature type="binding site" evidence="8">
    <location>
        <position position="83"/>
    </location>
    <ligand>
        <name>tRNA</name>
        <dbReference type="ChEBI" id="CHEBI:17843"/>
    </ligand>
</feature>
<keyword evidence="8" id="KW-0963">Cytoplasm</keyword>
<dbReference type="Gene3D" id="3.40.50.1470">
    <property type="entry name" value="Peptidyl-tRNA hydrolase"/>
    <property type="match status" value="1"/>
</dbReference>
<keyword evidence="3 8" id="KW-0378">Hydrolase</keyword>
<proteinExistence type="inferred from homology"/>
<dbReference type="GO" id="GO:0000049">
    <property type="term" value="F:tRNA binding"/>
    <property type="evidence" value="ECO:0007669"/>
    <property type="project" value="UniProtKB-UniRule"/>
</dbReference>
<evidence type="ECO:0000256" key="8">
    <source>
        <dbReference type="HAMAP-Rule" id="MF_00083"/>
    </source>
</evidence>
<protein>
    <recommendedName>
        <fullName evidence="7 8">Peptidyl-tRNA hydrolase</fullName>
        <shortName evidence="8">Pth</shortName>
        <ecNumber evidence="1 8">3.1.1.29</ecNumber>
    </recommendedName>
</protein>
<dbReference type="GO" id="GO:0004045">
    <property type="term" value="F:peptidyl-tRNA hydrolase activity"/>
    <property type="evidence" value="ECO:0007669"/>
    <property type="project" value="UniProtKB-UniRule"/>
</dbReference>
<dbReference type="GO" id="GO:0006515">
    <property type="term" value="P:protein quality control for misfolded or incompletely synthesized proteins"/>
    <property type="evidence" value="ECO:0007669"/>
    <property type="project" value="UniProtKB-UniRule"/>
</dbReference>
<dbReference type="InterPro" id="IPR018171">
    <property type="entry name" value="Pept_tRNA_hydro_CS"/>
</dbReference>
<evidence type="ECO:0000256" key="3">
    <source>
        <dbReference type="ARBA" id="ARBA00022801"/>
    </source>
</evidence>
<evidence type="ECO:0000256" key="5">
    <source>
        <dbReference type="ARBA" id="ARBA00038063"/>
    </source>
</evidence>
<feature type="binding site" evidence="8">
    <location>
        <position position="29"/>
    </location>
    <ligand>
        <name>tRNA</name>
        <dbReference type="ChEBI" id="CHEBI:17843"/>
    </ligand>
</feature>
<dbReference type="SUPFAM" id="SSF53178">
    <property type="entry name" value="Peptidyl-tRNA hydrolase-like"/>
    <property type="match status" value="1"/>
</dbReference>
<dbReference type="PROSITE" id="PS01196">
    <property type="entry name" value="PEPT_TRNA_HYDROL_2"/>
    <property type="match status" value="1"/>
</dbReference>
<keyword evidence="4 8" id="KW-0694">RNA-binding</keyword>
<comment type="similarity">
    <text evidence="5 8">Belongs to the PTH family.</text>
</comment>
<evidence type="ECO:0000256" key="2">
    <source>
        <dbReference type="ARBA" id="ARBA00022555"/>
    </source>
</evidence>
<feature type="active site" description="Proton acceptor" evidence="8">
    <location>
        <position position="34"/>
    </location>
</feature>
<feature type="site" description="Discriminates between blocked and unblocked aminoacyl-tRNA" evidence="8">
    <location>
        <position position="24"/>
    </location>
</feature>
<dbReference type="AlphaFoldDB" id="A0A6C7EF05"/>
<accession>A0A6C7EF05</accession>
<dbReference type="InterPro" id="IPR001328">
    <property type="entry name" value="Pept_tRNA_hydro"/>
</dbReference>
<dbReference type="FunFam" id="3.40.50.1470:FF:000001">
    <property type="entry name" value="Peptidyl-tRNA hydrolase"/>
    <property type="match status" value="1"/>
</dbReference>
<feature type="binding site" evidence="8">
    <location>
        <position position="132"/>
    </location>
    <ligand>
        <name>tRNA</name>
        <dbReference type="ChEBI" id="CHEBI:17843"/>
    </ligand>
</feature>
<dbReference type="InterPro" id="IPR036416">
    <property type="entry name" value="Pept_tRNA_hydro_sf"/>
</dbReference>
<dbReference type="CDD" id="cd00462">
    <property type="entry name" value="PTH"/>
    <property type="match status" value="1"/>
</dbReference>
<comment type="function">
    <text evidence="8">Hydrolyzes ribosome-free peptidyl-tRNAs (with 1 or more amino acids incorporated), which drop off the ribosome during protein synthesis, or as a result of ribosome stalling.</text>
</comment>
<feature type="site" description="Stabilizes the basic form of H active site to accept a proton" evidence="8">
    <location>
        <position position="111"/>
    </location>
</feature>
<comment type="function">
    <text evidence="8">Catalyzes the release of premature peptidyl moieties from peptidyl-tRNA molecules trapped in stalled 50S ribosomal subunits, and thus maintains levels of free tRNAs and 50S ribosomes.</text>
</comment>
<feature type="binding site" evidence="8">
    <location>
        <position position="85"/>
    </location>
    <ligand>
        <name>tRNA</name>
        <dbReference type="ChEBI" id="CHEBI:17843"/>
    </ligand>
</feature>
<comment type="catalytic activity">
    <reaction evidence="6 8">
        <text>an N-acyl-L-alpha-aminoacyl-tRNA + H2O = an N-acyl-L-amino acid + a tRNA + H(+)</text>
        <dbReference type="Rhea" id="RHEA:54448"/>
        <dbReference type="Rhea" id="RHEA-COMP:10123"/>
        <dbReference type="Rhea" id="RHEA-COMP:13883"/>
        <dbReference type="ChEBI" id="CHEBI:15377"/>
        <dbReference type="ChEBI" id="CHEBI:15378"/>
        <dbReference type="ChEBI" id="CHEBI:59874"/>
        <dbReference type="ChEBI" id="CHEBI:78442"/>
        <dbReference type="ChEBI" id="CHEBI:138191"/>
        <dbReference type="EC" id="3.1.1.29"/>
    </reaction>
</comment>
<dbReference type="KEGG" id="aym:YM304_33110"/>
<evidence type="ECO:0000256" key="1">
    <source>
        <dbReference type="ARBA" id="ARBA00013260"/>
    </source>
</evidence>
<evidence type="ECO:0000256" key="4">
    <source>
        <dbReference type="ARBA" id="ARBA00022884"/>
    </source>
</evidence>
<dbReference type="PANTHER" id="PTHR17224">
    <property type="entry name" value="PEPTIDYL-TRNA HYDROLASE"/>
    <property type="match status" value="1"/>
</dbReference>
<dbReference type="GO" id="GO:0072344">
    <property type="term" value="P:rescue of stalled ribosome"/>
    <property type="evidence" value="ECO:0007669"/>
    <property type="project" value="UniProtKB-UniRule"/>
</dbReference>
<evidence type="ECO:0000313" key="10">
    <source>
        <dbReference type="Proteomes" id="UP000011863"/>
    </source>
</evidence>
<evidence type="ECO:0000256" key="6">
    <source>
        <dbReference type="ARBA" id="ARBA00048707"/>
    </source>
</evidence>
<keyword evidence="10" id="KW-1185">Reference proteome</keyword>
<comment type="subcellular location">
    <subcellularLocation>
        <location evidence="8">Cytoplasm</location>
    </subcellularLocation>
</comment>
<keyword evidence="2 8" id="KW-0820">tRNA-binding</keyword>
<dbReference type="Proteomes" id="UP000011863">
    <property type="component" value="Chromosome"/>
</dbReference>
<evidence type="ECO:0000256" key="7">
    <source>
        <dbReference type="ARBA" id="ARBA00050038"/>
    </source>
</evidence>